<sequence length="380" mass="39592">MSSSSLPERERARTARHLNLPGFSLSDQEALFHAHVLIVGAGGLGCPILQQLAAAGVGEITLIDDDTVDLTNIHRQILFGADDVGRPKVDVAAERARALQPDLTIYPVRDRLTTDNAVDYVGKCDLVLDGSDTFATKYLVADAAEITGTPLVWGTVLRFHGDVALWHSGAASRGVGLRDVFPQQPGADSVPDCATAGVLGVTTSVIGGLMSTLAIGHITGRDSQPGRITSYDAFPATMRTVQASADPERTPVTQLEGYYGESCAAPGAGAGSGAGASSDDAADHGPLQLVRDGEAVLVDIRESHEHFLADFPAELNPRRLPLSSIGSLGDVEEALAGADRAVIACAAGVRSANFISEFEEFAAAHGCELIDLPGGIHGLE</sequence>
<dbReference type="NCBIfam" id="NF004111">
    <property type="entry name" value="PRK05600.1"/>
    <property type="match status" value="1"/>
</dbReference>
<dbReference type="Pfam" id="PF00899">
    <property type="entry name" value="ThiF"/>
    <property type="match status" value="1"/>
</dbReference>
<dbReference type="Gene3D" id="3.40.50.720">
    <property type="entry name" value="NAD(P)-binding Rossmann-like Domain"/>
    <property type="match status" value="1"/>
</dbReference>
<organism evidence="2 3">
    <name type="scientific">Corynebacterium massiliense DSM 45435</name>
    <dbReference type="NCBI Taxonomy" id="1121364"/>
    <lineage>
        <taxon>Bacteria</taxon>
        <taxon>Bacillati</taxon>
        <taxon>Actinomycetota</taxon>
        <taxon>Actinomycetes</taxon>
        <taxon>Mycobacteriales</taxon>
        <taxon>Corynebacteriaceae</taxon>
        <taxon>Corynebacterium</taxon>
    </lineage>
</organism>
<dbReference type="CDD" id="cd00158">
    <property type="entry name" value="RHOD"/>
    <property type="match status" value="1"/>
</dbReference>
<accession>A0ABY7UAK0</accession>
<evidence type="ECO:0000259" key="1">
    <source>
        <dbReference type="Pfam" id="PF00899"/>
    </source>
</evidence>
<dbReference type="RefSeq" id="WP_022862246.1">
    <property type="nucleotide sequence ID" value="NZ_ATVG01000001.1"/>
</dbReference>
<dbReference type="CDD" id="cd00757">
    <property type="entry name" value="ThiF_MoeB_HesA_family"/>
    <property type="match status" value="1"/>
</dbReference>
<keyword evidence="3" id="KW-1185">Reference proteome</keyword>
<dbReference type="GO" id="GO:0016779">
    <property type="term" value="F:nucleotidyltransferase activity"/>
    <property type="evidence" value="ECO:0007669"/>
    <property type="project" value="UniProtKB-KW"/>
</dbReference>
<gene>
    <name evidence="2" type="primary">moeZ2</name>
    <name evidence="2" type="ORF">CMASS_06695</name>
</gene>
<proteinExistence type="predicted"/>
<dbReference type="PANTHER" id="PTHR10953:SF102">
    <property type="entry name" value="ADENYLYLTRANSFERASE AND SULFURTRANSFERASE MOCS3"/>
    <property type="match status" value="1"/>
</dbReference>
<dbReference type="InterPro" id="IPR000594">
    <property type="entry name" value="ThiF_NAD_FAD-bd"/>
</dbReference>
<evidence type="ECO:0000313" key="3">
    <source>
        <dbReference type="Proteomes" id="UP001220064"/>
    </source>
</evidence>
<keyword evidence="2" id="KW-0548">Nucleotidyltransferase</keyword>
<name>A0ABY7UAK0_9CORY</name>
<dbReference type="SUPFAM" id="SSF69572">
    <property type="entry name" value="Activating enzymes of the ubiquitin-like proteins"/>
    <property type="match status" value="1"/>
</dbReference>
<dbReference type="InterPro" id="IPR035985">
    <property type="entry name" value="Ubiquitin-activating_enz"/>
</dbReference>
<keyword evidence="2" id="KW-0808">Transferase</keyword>
<dbReference type="EMBL" id="CP063189">
    <property type="protein sequence ID" value="WCZ32773.1"/>
    <property type="molecule type" value="Genomic_DNA"/>
</dbReference>
<dbReference type="Proteomes" id="UP001220064">
    <property type="component" value="Chromosome"/>
</dbReference>
<protein>
    <submittedName>
        <fullName evidence="2">Adenylyltransferase/sulfurtransferase MoeZ</fullName>
    </submittedName>
</protein>
<dbReference type="InterPro" id="IPR045886">
    <property type="entry name" value="ThiF/MoeB/HesA"/>
</dbReference>
<dbReference type="PANTHER" id="PTHR10953">
    <property type="entry name" value="UBIQUITIN-ACTIVATING ENZYME E1"/>
    <property type="match status" value="1"/>
</dbReference>
<evidence type="ECO:0000313" key="2">
    <source>
        <dbReference type="EMBL" id="WCZ32773.1"/>
    </source>
</evidence>
<reference evidence="2 3" key="1">
    <citation type="submission" date="2020-10" db="EMBL/GenBank/DDBJ databases">
        <title>Complete genome sequence of Corynebacterium massiliense DSM 45435, type strain of Corynebacterium massiliense.</title>
        <authorList>
            <person name="Busche T."/>
            <person name="Kalinowski J."/>
            <person name="Ruckert C."/>
        </authorList>
    </citation>
    <scope>NUCLEOTIDE SEQUENCE [LARGE SCALE GENOMIC DNA]</scope>
    <source>
        <strain evidence="2 3">DSM 45435</strain>
    </source>
</reference>
<feature type="domain" description="THIF-type NAD/FAD binding fold" evidence="1">
    <location>
        <begin position="15"/>
        <end position="245"/>
    </location>
</feature>